<dbReference type="EMBL" id="BMTX01000055">
    <property type="protein sequence ID" value="GGS78614.1"/>
    <property type="molecule type" value="Genomic_DNA"/>
</dbReference>
<name>A0ABQ2TQ05_STREZ</name>
<proteinExistence type="predicted"/>
<gene>
    <name evidence="2" type="ORF">GCM10010285_65760</name>
</gene>
<organism evidence="2 3">
    <name type="scientific">Streptomyces pseudogriseolus</name>
    <name type="common">Streptomyces gancidicus</name>
    <name type="synonym">Streptomyces rubiginosus</name>
    <dbReference type="NCBI Taxonomy" id="36817"/>
    <lineage>
        <taxon>Bacteria</taxon>
        <taxon>Bacillati</taxon>
        <taxon>Actinomycetota</taxon>
        <taxon>Actinomycetes</taxon>
        <taxon>Kitasatosporales</taxon>
        <taxon>Streptomycetaceae</taxon>
        <taxon>Streptomyces</taxon>
        <taxon>Streptomyces pseudogriseolus group</taxon>
    </lineage>
</organism>
<reference evidence="3" key="1">
    <citation type="journal article" date="2019" name="Int. J. Syst. Evol. Microbiol.">
        <title>The Global Catalogue of Microorganisms (GCM) 10K type strain sequencing project: providing services to taxonomists for standard genome sequencing and annotation.</title>
        <authorList>
            <consortium name="The Broad Institute Genomics Platform"/>
            <consortium name="The Broad Institute Genome Sequencing Center for Infectious Disease"/>
            <person name="Wu L."/>
            <person name="Ma J."/>
        </authorList>
    </citation>
    <scope>NUCLEOTIDE SEQUENCE [LARGE SCALE GENOMIC DNA]</scope>
    <source>
        <strain evidence="3">JCM 4416</strain>
    </source>
</reference>
<protein>
    <submittedName>
        <fullName evidence="2">Uncharacterized protein</fullName>
    </submittedName>
</protein>
<feature type="region of interest" description="Disordered" evidence="1">
    <location>
        <begin position="61"/>
        <end position="84"/>
    </location>
</feature>
<dbReference type="Proteomes" id="UP000597853">
    <property type="component" value="Unassembled WGS sequence"/>
</dbReference>
<evidence type="ECO:0000313" key="2">
    <source>
        <dbReference type="EMBL" id="GGS78614.1"/>
    </source>
</evidence>
<comment type="caution">
    <text evidence="2">The sequence shown here is derived from an EMBL/GenBank/DDBJ whole genome shotgun (WGS) entry which is preliminary data.</text>
</comment>
<accession>A0ABQ2TQ05</accession>
<evidence type="ECO:0000313" key="3">
    <source>
        <dbReference type="Proteomes" id="UP000597853"/>
    </source>
</evidence>
<sequence>MLGPGVLAAAHGVGGGAQRVQRRVAVEGERLLGRDPFPGRGTVENGLERVVRRSGHGAGLSGGVIGTDMRSGAGARPWCGSASW</sequence>
<evidence type="ECO:0000256" key="1">
    <source>
        <dbReference type="SAM" id="MobiDB-lite"/>
    </source>
</evidence>
<keyword evidence="3" id="KW-1185">Reference proteome</keyword>